<evidence type="ECO:0000313" key="5">
    <source>
        <dbReference type="EMBL" id="CAG9536550.1"/>
    </source>
</evidence>
<dbReference type="OrthoDB" id="5853619at2759"/>
<feature type="region of interest" description="Disordered" evidence="3">
    <location>
        <begin position="797"/>
        <end position="824"/>
    </location>
</feature>
<proteinExistence type="inferred from homology"/>
<dbReference type="AlphaFoldDB" id="A0A8J2MQC1"/>
<gene>
    <name evidence="5" type="ORF">CJOHNSTONI_LOCUS6457</name>
</gene>
<feature type="compositionally biased region" description="Polar residues" evidence="3">
    <location>
        <begin position="803"/>
        <end position="812"/>
    </location>
</feature>
<comment type="similarity">
    <text evidence="1">Belongs to the maelstrom family.</text>
</comment>
<feature type="compositionally biased region" description="Basic and acidic residues" evidence="3">
    <location>
        <begin position="813"/>
        <end position="824"/>
    </location>
</feature>
<keyword evidence="2" id="KW-0943">RNA-mediated gene silencing</keyword>
<keyword evidence="6" id="KW-1185">Reference proteome</keyword>
<accession>A0A8J2MQC1</accession>
<organism evidence="5 6">
    <name type="scientific">Cercopithifilaria johnstoni</name>
    <dbReference type="NCBI Taxonomy" id="2874296"/>
    <lineage>
        <taxon>Eukaryota</taxon>
        <taxon>Metazoa</taxon>
        <taxon>Ecdysozoa</taxon>
        <taxon>Nematoda</taxon>
        <taxon>Chromadorea</taxon>
        <taxon>Rhabditida</taxon>
        <taxon>Spirurina</taxon>
        <taxon>Spiruromorpha</taxon>
        <taxon>Filarioidea</taxon>
        <taxon>Onchocercidae</taxon>
        <taxon>Cercopithifilaria</taxon>
    </lineage>
</organism>
<dbReference type="Proteomes" id="UP000746747">
    <property type="component" value="Unassembled WGS sequence"/>
</dbReference>
<feature type="domain" description="Maelstrom" evidence="4">
    <location>
        <begin position="168"/>
        <end position="385"/>
    </location>
</feature>
<dbReference type="GO" id="GO:0060964">
    <property type="term" value="P:regulation of miRNA-mediated gene silencing"/>
    <property type="evidence" value="ECO:0007669"/>
    <property type="project" value="InterPro"/>
</dbReference>
<evidence type="ECO:0000256" key="1">
    <source>
        <dbReference type="ARBA" id="ARBA00007057"/>
    </source>
</evidence>
<dbReference type="GO" id="GO:0031047">
    <property type="term" value="P:regulatory ncRNA-mediated gene silencing"/>
    <property type="evidence" value="ECO:0007669"/>
    <property type="project" value="UniProtKB-KW"/>
</dbReference>
<feature type="region of interest" description="Disordered" evidence="3">
    <location>
        <begin position="654"/>
        <end position="686"/>
    </location>
</feature>
<evidence type="ECO:0000256" key="2">
    <source>
        <dbReference type="ARBA" id="ARBA00023158"/>
    </source>
</evidence>
<name>A0A8J2MQC1_9BILA</name>
<protein>
    <recommendedName>
        <fullName evidence="4">Maelstrom domain-containing protein</fullName>
    </recommendedName>
</protein>
<dbReference type="InterPro" id="IPR024970">
    <property type="entry name" value="Maelstrom"/>
</dbReference>
<dbReference type="EMBL" id="CAKAEH010001463">
    <property type="protein sequence ID" value="CAG9536550.1"/>
    <property type="molecule type" value="Genomic_DNA"/>
</dbReference>
<evidence type="ECO:0000259" key="4">
    <source>
        <dbReference type="Pfam" id="PF13017"/>
    </source>
</evidence>
<sequence>MGKGTKDKQNGFWMYMEYLIRPKMEQKLGKRVKAVDLIQFGLPHWTKLSFEEKEAWKERAKECNKSWSKYRQRKHHPKDFAQLCMSQKLKPSKIIPPSRRYDEVDQYSRKYFSGVDDFEGKRENDRKELIDRYQWKFIQKDLESREEFFRDSEIIIVTVNVYYEDSLNERVIPSEISILKFSIKRGIYDHRHYILGFGENRILCKNSKIETEQNEQITGLLMDYDKMSANVRFDYAQIWDEIKAFTRIDGDGVKLLLLSKDWNVVVGSFDALFMHANEKSFSRIETRFATLEDYFMVVYATVHDICVSNEIKADVAREMNESWYRAVFFDLMTCNFHAGLKYTEQCQAGSCSLSAAHEAAFSFFTLYKKHVFLACEFTGRHMPNKALLSTVEDGFLVRTRHQLSDLRSSIHIPDCSSVENIPTQSISLLLPKRTTLKSNMVDETASGYDTRSVKPTALERKTRPKYDILIDNKDGELESMTNQIGFQYDVKRWLHNQPSLSNADNWEMGFLRNPHISDASTLDKHYSPVGAVTDQQLFSTSQFTSVSAYRSCQEIPPYRSEGLKSNFVEIDTTKNQMSLNYQFSSDDTEFSNAAISGDLNNISLGNEKDDMLVDLSLIDNDSDAELFCDASIPSSSLCRQGFLIQASQQLTPKMSEGYQNDSSLKTSNKVKQTSAPSSKETGINRNTVKSTRNTYSVSGKSGEVFSKVNQNRIIPSKGGLLGCNSHISSSPQKMRKSPLLSDNMIPERTSGGFCIPNICQTNDSCIRKNRSAASASCGETGSGQNTHKKSGIMANQIVMPRNPHTSNQSLARNEQKERKEEASADKLQYQSLLSSTQPLLVNSIDGHKCTSQKVNIMKTFVLEPLICKEGEMFGWSENVQNAPEQKFIRWLNSAYFEPEISRNSS</sequence>
<evidence type="ECO:0000256" key="3">
    <source>
        <dbReference type="SAM" id="MobiDB-lite"/>
    </source>
</evidence>
<dbReference type="Pfam" id="PF13017">
    <property type="entry name" value="Maelstrom"/>
    <property type="match status" value="1"/>
</dbReference>
<comment type="caution">
    <text evidence="5">The sequence shown here is derived from an EMBL/GenBank/DDBJ whole genome shotgun (WGS) entry which is preliminary data.</text>
</comment>
<reference evidence="5" key="1">
    <citation type="submission" date="2021-09" db="EMBL/GenBank/DDBJ databases">
        <authorList>
            <consortium name="Pathogen Informatics"/>
        </authorList>
    </citation>
    <scope>NUCLEOTIDE SEQUENCE</scope>
</reference>
<evidence type="ECO:0000313" key="6">
    <source>
        <dbReference type="Proteomes" id="UP000746747"/>
    </source>
</evidence>